<dbReference type="InterPro" id="IPR050684">
    <property type="entry name" value="HTH-Siroheme_Decarb"/>
</dbReference>
<evidence type="ECO:0000313" key="9">
    <source>
        <dbReference type="Proteomes" id="UP001628193"/>
    </source>
</evidence>
<protein>
    <recommendedName>
        <fullName evidence="4">siroheme decarboxylase</fullName>
        <ecNumber evidence="4">4.1.1.111</ecNumber>
    </recommendedName>
</protein>
<evidence type="ECO:0000259" key="7">
    <source>
        <dbReference type="Pfam" id="PF22451"/>
    </source>
</evidence>
<dbReference type="PANTHER" id="PTHR43413">
    <property type="entry name" value="TRANSCRIPTIONAL REGULATOR, ASNC FAMILY"/>
    <property type="match status" value="1"/>
</dbReference>
<keyword evidence="9" id="KW-1185">Reference proteome</keyword>
<dbReference type="Pfam" id="PF17805">
    <property type="entry name" value="AsnC_trans_reg2"/>
    <property type="match status" value="1"/>
</dbReference>
<comment type="catalytic activity">
    <reaction evidence="5">
        <text>siroheme + 2 H(+) = 12,18-didecarboxysiroheme + 2 CO2</text>
        <dbReference type="Rhea" id="RHEA:19093"/>
        <dbReference type="ChEBI" id="CHEBI:15378"/>
        <dbReference type="ChEBI" id="CHEBI:16526"/>
        <dbReference type="ChEBI" id="CHEBI:60052"/>
        <dbReference type="ChEBI" id="CHEBI:140497"/>
        <dbReference type="EC" id="4.1.1.111"/>
    </reaction>
</comment>
<reference evidence="8 9" key="1">
    <citation type="submission" date="2024-09" db="EMBL/GenBank/DDBJ databases">
        <title>Draft genome sequence of Candidatus Magnetaquicoccaceae bacterium FCR-1.</title>
        <authorList>
            <person name="Shimoshige H."/>
            <person name="Shimamura S."/>
            <person name="Taoka A."/>
            <person name="Kobayashi H."/>
            <person name="Maekawa T."/>
        </authorList>
    </citation>
    <scope>NUCLEOTIDE SEQUENCE [LARGE SCALE GENOMIC DNA]</scope>
    <source>
        <strain evidence="8 9">FCR-1</strain>
    </source>
</reference>
<evidence type="ECO:0000256" key="5">
    <source>
        <dbReference type="ARBA" id="ARBA00048470"/>
    </source>
</evidence>
<dbReference type="PANTHER" id="PTHR43413:SF1">
    <property type="entry name" value="SIROHEME DECARBOXYLASE NIRL SUBUNIT"/>
    <property type="match status" value="1"/>
</dbReference>
<evidence type="ECO:0000256" key="4">
    <source>
        <dbReference type="ARBA" id="ARBA00023471"/>
    </source>
</evidence>
<dbReference type="EC" id="4.1.1.111" evidence="4"/>
<feature type="domain" description="Siroheme decarboxylase AsnC-like ligand binding" evidence="6">
    <location>
        <begin position="63"/>
        <end position="150"/>
    </location>
</feature>
<keyword evidence="1" id="KW-0456">Lyase</keyword>
<gene>
    <name evidence="8" type="ORF">SIID45300_01705</name>
</gene>
<evidence type="ECO:0000256" key="1">
    <source>
        <dbReference type="ARBA" id="ARBA00023239"/>
    </source>
</evidence>
<accession>A0ABQ0C911</accession>
<proteinExistence type="inferred from homology"/>
<evidence type="ECO:0000256" key="2">
    <source>
        <dbReference type="ARBA" id="ARBA00023444"/>
    </source>
</evidence>
<dbReference type="Proteomes" id="UP001628193">
    <property type="component" value="Unassembled WGS sequence"/>
</dbReference>
<dbReference type="Gene3D" id="3.30.70.3460">
    <property type="match status" value="1"/>
</dbReference>
<evidence type="ECO:0000313" key="8">
    <source>
        <dbReference type="EMBL" id="GAB0057378.1"/>
    </source>
</evidence>
<dbReference type="EMBL" id="BAAFGK010000004">
    <property type="protein sequence ID" value="GAB0057378.1"/>
    <property type="molecule type" value="Genomic_DNA"/>
</dbReference>
<comment type="caution">
    <text evidence="8">The sequence shown here is derived from an EMBL/GenBank/DDBJ whole genome shotgun (WGS) entry which is preliminary data.</text>
</comment>
<comment type="similarity">
    <text evidence="3">Belongs to the Ahb/Nir family.</text>
</comment>
<name>A0ABQ0C911_9PROT</name>
<feature type="domain" description="Siroheme decarboxylase NirL-like HTH" evidence="7">
    <location>
        <begin position="6"/>
        <end position="51"/>
    </location>
</feature>
<sequence length="157" mass="18482">MLDEREQRLVAGFQNGFPLVERPFEAIGRAIGLDEADVLDGLQMLKEKEIIKRIGVVVHHHELGYRANAMVVWDVPDERTREIGERIRASGLVSLCYLRRRCLPHWPYNLYCMIHGRDREETAQRADWITQGCDMQSYAREILFSRRRFKQCGARYF</sequence>
<organism evidence="8 9">
    <name type="scientific">Candidatus Magnetaquiglobus chichijimensis</name>
    <dbReference type="NCBI Taxonomy" id="3141448"/>
    <lineage>
        <taxon>Bacteria</taxon>
        <taxon>Pseudomonadati</taxon>
        <taxon>Pseudomonadota</taxon>
        <taxon>Magnetococcia</taxon>
        <taxon>Magnetococcales</taxon>
        <taxon>Candidatus Magnetaquicoccaceae</taxon>
        <taxon>Candidatus Magnetaquiglobus</taxon>
    </lineage>
</organism>
<evidence type="ECO:0000259" key="6">
    <source>
        <dbReference type="Pfam" id="PF17805"/>
    </source>
</evidence>
<dbReference type="InterPro" id="IPR040523">
    <property type="entry name" value="AsnC_trans_reg2"/>
</dbReference>
<evidence type="ECO:0000256" key="3">
    <source>
        <dbReference type="ARBA" id="ARBA00023457"/>
    </source>
</evidence>
<comment type="pathway">
    <text evidence="2">Porphyrin-containing compound metabolism.</text>
</comment>
<dbReference type="Pfam" id="PF22451">
    <property type="entry name" value="NirdL-like_HTH"/>
    <property type="match status" value="1"/>
</dbReference>
<dbReference type="InterPro" id="IPR053953">
    <property type="entry name" value="NirdL-like_HTH"/>
</dbReference>
<dbReference type="RefSeq" id="WP_420905070.1">
    <property type="nucleotide sequence ID" value="NZ_BAAFGK010000004.1"/>
</dbReference>